<feature type="domain" description="Enoyl reductase (ER)" evidence="5">
    <location>
        <begin position="241"/>
        <end position="562"/>
    </location>
</feature>
<evidence type="ECO:0000259" key="5">
    <source>
        <dbReference type="SMART" id="SM00829"/>
    </source>
</evidence>
<dbReference type="FunFam" id="3.40.50.720:FF:000053">
    <property type="entry name" value="Quinone oxidoreductase 1"/>
    <property type="match status" value="2"/>
</dbReference>
<reference evidence="6 7" key="2">
    <citation type="submission" date="2017-02" db="EMBL/GenBank/DDBJ databases">
        <title>A genome survey and senescence transcriptome analysis in Lentinula edodes.</title>
        <authorList>
            <person name="Sakamoto Y."/>
            <person name="Nakade K."/>
            <person name="Sato S."/>
            <person name="Yoshida Y."/>
            <person name="Miyazaki K."/>
            <person name="Natsume S."/>
            <person name="Konno N."/>
        </authorList>
    </citation>
    <scope>NUCLEOTIDE SEQUENCE [LARGE SCALE GENOMIC DNA]</scope>
    <source>
        <strain evidence="6 7">NBRC 111202</strain>
    </source>
</reference>
<dbReference type="InterPro" id="IPR047618">
    <property type="entry name" value="QOR-like"/>
</dbReference>
<proteinExistence type="predicted"/>
<sequence>MMLVASKQSTYNSLSSSIAASTSSSSSSYTNSRRRRVPYTPSLKFRSSSRPQAPIAFDCLGYPGAGMPMREIYARGEIALAQMMDRGAEHVMVFAQSGIRRIHLVVRWPGYEHLECTFPIEVVLSSGHITRVQLAAAVTNTFIKFIEQAQNEGSSSPEWRFGSKGIQFTQLSLLSIAHLSEDAWRAEIAFWFCCFYLIYHPLRLSRIYSHFGQISRSPPSNTMSTAKFPETIEAFAINKTGGFEVLEKLTLPFPKVEPGHLVIKVEWIGVNFIDTYYRQGLYPYPSFPAILGKETSGEIIALPTDPGVLSSPDFQRMGYKVGGKVAVDFLGTHSTYISVPWIKAYPITHGVSTRIAAAGLIQGLTALTFFEESYKVKKGDTILVHTVAGGLGLLMAQLGKYLGATVIGTTSTKEKAELAKAHGADHVILYKEEDTVKRVLEITNGVGVEAVFDGVGKDTFESNFEMLRRKGTLVSVGNASGAVPPVSPLKLLPKNLKLLRPTMNNYLVTPDEAAYYGDKVFEFISSGVLKINIFKEYPFTQEGGQQAQKDLTGGKTTGKLLIKVHGNGNYRISLIGAALAKSGYILLADPSPEDSLVDLIDIKNDLFEKTPHSDIKNFFPVKHPEEHKEQRMSSSKFPSTVEALAIAQTGDINVLEKMTLPFPKVKPGDLVVKIEYIGVNFIDTYFREGLYPLDHFPTTIGEEAAGIIVALPTDAEVLGNPSYKRQGFEVGMSVAVTTMGTDQTYVSIAWSYVFPTHGVSTRIAAASITQVATAITFMSEAYAVSPGDTVFIHTIAGGLGLIFTQYAKHLGATVIGTTSTQEKAELARNNGADDVILYKEEDVVEKVRVLTAGRGVDVVYDGVGKDTFEMNFELLKRKGTLVSVGNASGAVPPFSPLKLTPKNLKLVRPSVSNYVVTADEAWEIGSKIFKMIRKRFRRIIGNLAFEHKLE</sequence>
<dbReference type="Pfam" id="PF08240">
    <property type="entry name" value="ADH_N"/>
    <property type="match status" value="2"/>
</dbReference>
<dbReference type="GO" id="GO:0070402">
    <property type="term" value="F:NADPH binding"/>
    <property type="evidence" value="ECO:0007669"/>
    <property type="project" value="TreeGrafter"/>
</dbReference>
<evidence type="ECO:0000313" key="7">
    <source>
        <dbReference type="Proteomes" id="UP000188533"/>
    </source>
</evidence>
<gene>
    <name evidence="6" type="ORF">LENED_010376</name>
</gene>
<dbReference type="InterPro" id="IPR013154">
    <property type="entry name" value="ADH-like_N"/>
</dbReference>
<comment type="caution">
    <text evidence="6">The sequence shown here is derived from an EMBL/GenBank/DDBJ whole genome shotgun (WGS) entry which is preliminary data.</text>
</comment>
<dbReference type="AlphaFoldDB" id="A0A1Q3EM94"/>
<dbReference type="Proteomes" id="UP000188533">
    <property type="component" value="Unassembled WGS sequence"/>
</dbReference>
<evidence type="ECO:0000256" key="1">
    <source>
        <dbReference type="ARBA" id="ARBA00022857"/>
    </source>
</evidence>
<dbReference type="InterPro" id="IPR013149">
    <property type="entry name" value="ADH-like_C"/>
</dbReference>
<dbReference type="Gene3D" id="3.90.180.10">
    <property type="entry name" value="Medium-chain alcohol dehydrogenases, catalytic domain"/>
    <property type="match status" value="2"/>
</dbReference>
<dbReference type="EMBL" id="BDGU01000625">
    <property type="protein sequence ID" value="GAW08320.1"/>
    <property type="molecule type" value="Genomic_DNA"/>
</dbReference>
<dbReference type="STRING" id="5353.A0A1Q3EM94"/>
<dbReference type="CDD" id="cd05286">
    <property type="entry name" value="QOR2"/>
    <property type="match status" value="2"/>
</dbReference>
<accession>A0A1Q3EM94</accession>
<dbReference type="InterPro" id="IPR020843">
    <property type="entry name" value="ER"/>
</dbReference>
<evidence type="ECO:0000256" key="3">
    <source>
        <dbReference type="ARBA" id="ARBA00043088"/>
    </source>
</evidence>
<dbReference type="InterPro" id="IPR036291">
    <property type="entry name" value="NAD(P)-bd_dom_sf"/>
</dbReference>
<keyword evidence="7" id="KW-1185">Reference proteome</keyword>
<dbReference type="InterPro" id="IPR011032">
    <property type="entry name" value="GroES-like_sf"/>
</dbReference>
<evidence type="ECO:0000313" key="6">
    <source>
        <dbReference type="EMBL" id="GAW08320.1"/>
    </source>
</evidence>
<evidence type="ECO:0000256" key="4">
    <source>
        <dbReference type="ARBA" id="ARBA00070796"/>
    </source>
</evidence>
<dbReference type="GO" id="GO:0035925">
    <property type="term" value="F:mRNA 3'-UTR AU-rich region binding"/>
    <property type="evidence" value="ECO:0007669"/>
    <property type="project" value="TreeGrafter"/>
</dbReference>
<reference evidence="6 7" key="1">
    <citation type="submission" date="2016-08" db="EMBL/GenBank/DDBJ databases">
        <authorList>
            <consortium name="Lentinula edodes genome sequencing consortium"/>
            <person name="Sakamoto Y."/>
            <person name="Nakade K."/>
            <person name="Sato S."/>
            <person name="Yoshida Y."/>
            <person name="Miyazaki K."/>
            <person name="Natsume S."/>
            <person name="Konno N."/>
        </authorList>
    </citation>
    <scope>NUCLEOTIDE SEQUENCE [LARGE SCALE GENOMIC DNA]</scope>
    <source>
        <strain evidence="6 7">NBRC 111202</strain>
    </source>
</reference>
<dbReference type="GO" id="GO:0003960">
    <property type="term" value="F:quinone reductase (NADPH) activity"/>
    <property type="evidence" value="ECO:0007669"/>
    <property type="project" value="InterPro"/>
</dbReference>
<keyword evidence="1" id="KW-0521">NADP</keyword>
<dbReference type="PANTHER" id="PTHR48106">
    <property type="entry name" value="QUINONE OXIDOREDUCTASE PIG3-RELATED"/>
    <property type="match status" value="1"/>
</dbReference>
<protein>
    <recommendedName>
        <fullName evidence="4">Probable quinone oxidoreductase</fullName>
    </recommendedName>
    <alternativeName>
        <fullName evidence="3">NADPH:quinone reductase</fullName>
    </alternativeName>
</protein>
<evidence type="ECO:0000256" key="2">
    <source>
        <dbReference type="ARBA" id="ARBA00023002"/>
    </source>
</evidence>
<dbReference type="SMART" id="SM00829">
    <property type="entry name" value="PKS_ER"/>
    <property type="match status" value="1"/>
</dbReference>
<dbReference type="SUPFAM" id="SSF51735">
    <property type="entry name" value="NAD(P)-binding Rossmann-fold domains"/>
    <property type="match status" value="2"/>
</dbReference>
<name>A0A1Q3EM94_LENED</name>
<dbReference type="GO" id="GO:0005829">
    <property type="term" value="C:cytosol"/>
    <property type="evidence" value="ECO:0007669"/>
    <property type="project" value="TreeGrafter"/>
</dbReference>
<keyword evidence="2" id="KW-0560">Oxidoreductase</keyword>
<dbReference type="Gene3D" id="3.40.50.720">
    <property type="entry name" value="NAD(P)-binding Rossmann-like Domain"/>
    <property type="match status" value="2"/>
</dbReference>
<dbReference type="Pfam" id="PF00107">
    <property type="entry name" value="ADH_zinc_N"/>
    <property type="match status" value="2"/>
</dbReference>
<organism evidence="6 7">
    <name type="scientific">Lentinula edodes</name>
    <name type="common">Shiitake mushroom</name>
    <name type="synonym">Lentinus edodes</name>
    <dbReference type="NCBI Taxonomy" id="5353"/>
    <lineage>
        <taxon>Eukaryota</taxon>
        <taxon>Fungi</taxon>
        <taxon>Dikarya</taxon>
        <taxon>Basidiomycota</taxon>
        <taxon>Agaricomycotina</taxon>
        <taxon>Agaricomycetes</taxon>
        <taxon>Agaricomycetidae</taxon>
        <taxon>Agaricales</taxon>
        <taxon>Marasmiineae</taxon>
        <taxon>Omphalotaceae</taxon>
        <taxon>Lentinula</taxon>
    </lineage>
</organism>
<dbReference type="SUPFAM" id="SSF50129">
    <property type="entry name" value="GroES-like"/>
    <property type="match status" value="2"/>
</dbReference>
<dbReference type="PANTHER" id="PTHR48106:SF13">
    <property type="entry name" value="QUINONE OXIDOREDUCTASE-RELATED"/>
    <property type="match status" value="1"/>
</dbReference>